<evidence type="ECO:0000256" key="3">
    <source>
        <dbReference type="SAM" id="MobiDB-lite"/>
    </source>
</evidence>
<dbReference type="EMBL" id="CP032514">
    <property type="protein sequence ID" value="AYD89445.1"/>
    <property type="molecule type" value="Genomic_DNA"/>
</dbReference>
<evidence type="ECO:0000313" key="5">
    <source>
        <dbReference type="EMBL" id="AYD89445.1"/>
    </source>
</evidence>
<protein>
    <submittedName>
        <fullName evidence="5">Co-chaperone YbbN</fullName>
    </submittedName>
</protein>
<dbReference type="Gene3D" id="1.25.40.10">
    <property type="entry name" value="Tetratricopeptide repeat domain"/>
    <property type="match status" value="1"/>
</dbReference>
<sequence length="329" mass="33177">MSMFGAVDLSSLVPSGGSSGAPAPGASGSGSAAGPAAAGRSPGQPGATEAGGGLPLPLVVDVDASTLRETAELSTRVPVVVVLHTPRSQASSDLAALLARLAEDYAGRFQVARVDVDAAPEVAQAFQAQAVPAVLALLAGQPVPLLQGGATEPQLRGVLDQVLEVAAANGVTGTIAVSPDASGADQAPAEAEETEVEKAAREAIEAGDFAAAEEVYTHAINQNPADDSLKAARSQVRLLARMDGQDPQALLAAADATPQDLQAVLAGADAALALGDVNAALGRVLEAVRSHTGEEREEARLRALELFEVIGATTPEVARARRMLASLLY</sequence>
<dbReference type="Gene3D" id="3.40.30.10">
    <property type="entry name" value="Glutaredoxin"/>
    <property type="match status" value="1"/>
</dbReference>
<dbReference type="PROSITE" id="PS51352">
    <property type="entry name" value="THIOREDOXIN_2"/>
    <property type="match status" value="1"/>
</dbReference>
<dbReference type="InterPro" id="IPR011990">
    <property type="entry name" value="TPR-like_helical_dom_sf"/>
</dbReference>
<dbReference type="InterPro" id="IPR013766">
    <property type="entry name" value="Thioredoxin_domain"/>
</dbReference>
<dbReference type="RefSeq" id="WP_120203971.1">
    <property type="nucleotide sequence ID" value="NZ_CP032514.1"/>
</dbReference>
<evidence type="ECO:0000313" key="6">
    <source>
        <dbReference type="Proteomes" id="UP000273001"/>
    </source>
</evidence>
<keyword evidence="2" id="KW-0676">Redox-active center</keyword>
<organism evidence="5 6">
    <name type="scientific">Actinomyces lilanjuaniae</name>
    <dbReference type="NCBI Taxonomy" id="2321394"/>
    <lineage>
        <taxon>Bacteria</taxon>
        <taxon>Bacillati</taxon>
        <taxon>Actinomycetota</taxon>
        <taxon>Actinomycetes</taxon>
        <taxon>Actinomycetales</taxon>
        <taxon>Actinomycetaceae</taxon>
        <taxon>Actinomyces</taxon>
    </lineage>
</organism>
<feature type="compositionally biased region" description="Low complexity" evidence="3">
    <location>
        <begin position="15"/>
        <end position="47"/>
    </location>
</feature>
<dbReference type="PANTHER" id="PTHR45663:SF11">
    <property type="entry name" value="GEO12009P1"/>
    <property type="match status" value="1"/>
</dbReference>
<dbReference type="Proteomes" id="UP000273001">
    <property type="component" value="Chromosome"/>
</dbReference>
<feature type="domain" description="Thioredoxin" evidence="4">
    <location>
        <begin position="17"/>
        <end position="164"/>
    </location>
</feature>
<dbReference type="PANTHER" id="PTHR45663">
    <property type="entry name" value="GEO12009P1"/>
    <property type="match status" value="1"/>
</dbReference>
<reference evidence="5 6" key="1">
    <citation type="submission" date="2018-09" db="EMBL/GenBank/DDBJ databases">
        <authorList>
            <person name="Li J."/>
        </authorList>
    </citation>
    <scope>NUCLEOTIDE SEQUENCE [LARGE SCALE GENOMIC DNA]</scope>
    <source>
        <strain evidence="5 6">2129</strain>
    </source>
</reference>
<feature type="region of interest" description="Disordered" evidence="3">
    <location>
        <begin position="15"/>
        <end position="54"/>
    </location>
</feature>
<accession>A0ABN5PMC8</accession>
<dbReference type="InterPro" id="IPR036249">
    <property type="entry name" value="Thioredoxin-like_sf"/>
</dbReference>
<dbReference type="Pfam" id="PF14561">
    <property type="entry name" value="TPR_20"/>
    <property type="match status" value="1"/>
</dbReference>
<dbReference type="CDD" id="cd02956">
    <property type="entry name" value="ybbN"/>
    <property type="match status" value="1"/>
</dbReference>
<gene>
    <name evidence="5" type="ORF">D5R93_04090</name>
</gene>
<dbReference type="SUPFAM" id="SSF52833">
    <property type="entry name" value="Thioredoxin-like"/>
    <property type="match status" value="1"/>
</dbReference>
<evidence type="ECO:0000256" key="2">
    <source>
        <dbReference type="ARBA" id="ARBA00023284"/>
    </source>
</evidence>
<comment type="similarity">
    <text evidence="1">Belongs to the thioredoxin family.</text>
</comment>
<name>A0ABN5PMC8_9ACTO</name>
<dbReference type="Pfam" id="PF00085">
    <property type="entry name" value="Thioredoxin"/>
    <property type="match status" value="1"/>
</dbReference>
<proteinExistence type="inferred from homology"/>
<keyword evidence="6" id="KW-1185">Reference proteome</keyword>
<evidence type="ECO:0000256" key="1">
    <source>
        <dbReference type="ARBA" id="ARBA00008987"/>
    </source>
</evidence>
<evidence type="ECO:0000259" key="4">
    <source>
        <dbReference type="PROSITE" id="PS51352"/>
    </source>
</evidence>